<dbReference type="RefSeq" id="XP_001245754.2">
    <property type="nucleotide sequence ID" value="XM_001245753.2"/>
</dbReference>
<reference evidence="3" key="1">
    <citation type="journal article" date="2009" name="Genome Res.">
        <title>Comparative genomic analyses of the human fungal pathogens Coccidioides and their relatives.</title>
        <authorList>
            <person name="Sharpton T.J."/>
            <person name="Stajich J.E."/>
            <person name="Rounsley S.D."/>
            <person name="Gardner M.J."/>
            <person name="Wortman J.R."/>
            <person name="Jordar V.S."/>
            <person name="Maiti R."/>
            <person name="Kodira C.D."/>
            <person name="Neafsey D.E."/>
            <person name="Zeng Q."/>
            <person name="Hung C.-Y."/>
            <person name="McMahan C."/>
            <person name="Muszewska A."/>
            <person name="Grynberg M."/>
            <person name="Mandel M.A."/>
            <person name="Kellner E.M."/>
            <person name="Barker B.M."/>
            <person name="Galgiani J.N."/>
            <person name="Orbach M.J."/>
            <person name="Kirkland T.N."/>
            <person name="Cole G.T."/>
            <person name="Henn M.R."/>
            <person name="Birren B.W."/>
            <person name="Taylor J.W."/>
        </authorList>
    </citation>
    <scope>NUCLEOTIDE SEQUENCE [LARGE SCALE GENOMIC DNA]</scope>
    <source>
        <strain evidence="3">RS</strain>
    </source>
</reference>
<evidence type="ECO:0000256" key="1">
    <source>
        <dbReference type="SAM" id="MobiDB-lite"/>
    </source>
</evidence>
<feature type="compositionally biased region" description="Polar residues" evidence="1">
    <location>
        <begin position="174"/>
        <end position="195"/>
    </location>
</feature>
<dbReference type="OrthoDB" id="5407781at2759"/>
<feature type="region of interest" description="Disordered" evidence="1">
    <location>
        <begin position="299"/>
        <end position="348"/>
    </location>
</feature>
<evidence type="ECO:0000313" key="3">
    <source>
        <dbReference type="Proteomes" id="UP000001261"/>
    </source>
</evidence>
<dbReference type="GeneID" id="4563950"/>
<name>A0A0E1RYQ0_COCIM</name>
<feature type="region of interest" description="Disordered" evidence="1">
    <location>
        <begin position="165"/>
        <end position="253"/>
    </location>
</feature>
<feature type="compositionally biased region" description="Polar residues" evidence="1">
    <location>
        <begin position="312"/>
        <end position="329"/>
    </location>
</feature>
<evidence type="ECO:0000313" key="2">
    <source>
        <dbReference type="EMBL" id="EAS34171.2"/>
    </source>
</evidence>
<feature type="region of interest" description="Disordered" evidence="1">
    <location>
        <begin position="1"/>
        <end position="132"/>
    </location>
</feature>
<dbReference type="KEGG" id="cim:CIMG_05195"/>
<accession>A0A0E1RYQ0</accession>
<feature type="compositionally biased region" description="Basic residues" evidence="1">
    <location>
        <begin position="206"/>
        <end position="222"/>
    </location>
</feature>
<dbReference type="EMBL" id="GG704914">
    <property type="protein sequence ID" value="EAS34171.2"/>
    <property type="molecule type" value="Genomic_DNA"/>
</dbReference>
<dbReference type="PANTHER" id="PTHR39610">
    <property type="entry name" value="BZIP DOMAIN-CONTAINING PROTEIN-RELATED"/>
    <property type="match status" value="1"/>
</dbReference>
<dbReference type="OMA" id="IFATADP"/>
<feature type="compositionally biased region" description="Low complexity" evidence="1">
    <location>
        <begin position="1"/>
        <end position="18"/>
    </location>
</feature>
<dbReference type="VEuPathDB" id="FungiDB:CIMG_05195"/>
<dbReference type="Proteomes" id="UP000001261">
    <property type="component" value="Unassembled WGS sequence"/>
</dbReference>
<sequence length="348" mass="37678">MPPDLNSLPPSRSTSLSPFQTRTMQSSSEDSGSQSPPPRSSSVSLQAAATMNAADLSHRSSTRSPQANRAAERRRSAVAMNLNLNDPTIPGPGELSSSDHRSSLRDSLTHSPMNLGSPMVATGDPHHHHRTPSLGEIHQELEQEQEAQVNRLLLMIRNQQAQLQQMQQMQQQQNSGSGSTAVEDSTPTSERSISFSSVPPLPQPIPHHHRRRSSLHHHAGHSSRRDSTNTTASSVPNPPGFQPDFSLTGPEWVALGGDGAGRRCSRDESAFYQAETANLTRENQMLRLRIRELERQVSQLTASPPHMPVAPSNLTSSTSAESVPATPSVSEGEPPLASQPSSREIGKE</sequence>
<feature type="compositionally biased region" description="Low complexity" evidence="1">
    <location>
        <begin position="26"/>
        <end position="44"/>
    </location>
</feature>
<dbReference type="InParanoid" id="A0A0E1RYQ0"/>
<dbReference type="AlphaFoldDB" id="A0A0E1RYQ0"/>
<reference evidence="3" key="2">
    <citation type="journal article" date="2010" name="Genome Res.">
        <title>Population genomic sequencing of Coccidioides fungi reveals recent hybridization and transposon control.</title>
        <authorList>
            <person name="Neafsey D.E."/>
            <person name="Barker B.M."/>
            <person name="Sharpton T.J."/>
            <person name="Stajich J.E."/>
            <person name="Park D.J."/>
            <person name="Whiston E."/>
            <person name="Hung C.-Y."/>
            <person name="McMahan C."/>
            <person name="White J."/>
            <person name="Sykes S."/>
            <person name="Heiman D."/>
            <person name="Young S."/>
            <person name="Zeng Q."/>
            <person name="Abouelleil A."/>
            <person name="Aftuck L."/>
            <person name="Bessette D."/>
            <person name="Brown A."/>
            <person name="FitzGerald M."/>
            <person name="Lui A."/>
            <person name="Macdonald J.P."/>
            <person name="Priest M."/>
            <person name="Orbach M.J."/>
            <person name="Galgiani J.N."/>
            <person name="Kirkland T.N."/>
            <person name="Cole G.T."/>
            <person name="Birren B.W."/>
            <person name="Henn M.R."/>
            <person name="Taylor J.W."/>
            <person name="Rounsley S.D."/>
        </authorList>
    </citation>
    <scope>GENOME REANNOTATION</scope>
    <source>
        <strain evidence="3">RS</strain>
    </source>
</reference>
<organism evidence="2 3">
    <name type="scientific">Coccidioides immitis (strain RS)</name>
    <name type="common">Valley fever fungus</name>
    <dbReference type="NCBI Taxonomy" id="246410"/>
    <lineage>
        <taxon>Eukaryota</taxon>
        <taxon>Fungi</taxon>
        <taxon>Dikarya</taxon>
        <taxon>Ascomycota</taxon>
        <taxon>Pezizomycotina</taxon>
        <taxon>Eurotiomycetes</taxon>
        <taxon>Eurotiomycetidae</taxon>
        <taxon>Onygenales</taxon>
        <taxon>Onygenaceae</taxon>
        <taxon>Coccidioides</taxon>
    </lineage>
</organism>
<dbReference type="PANTHER" id="PTHR39610:SF2">
    <property type="entry name" value="BZIP DOMAIN-CONTAINING PROTEIN"/>
    <property type="match status" value="1"/>
</dbReference>
<feature type="compositionally biased region" description="Basic and acidic residues" evidence="1">
    <location>
        <begin position="97"/>
        <end position="108"/>
    </location>
</feature>
<proteinExistence type="predicted"/>
<keyword evidence="3" id="KW-1185">Reference proteome</keyword>
<gene>
    <name evidence="2" type="ORF">CIMG_05195</name>
</gene>
<protein>
    <submittedName>
        <fullName evidence="2">Uncharacterized protein</fullName>
    </submittedName>
</protein>